<gene>
    <name evidence="2" type="ORF">HO173_013415</name>
</gene>
<comment type="caution">
    <text evidence="2">The sequence shown here is derived from an EMBL/GenBank/DDBJ whole genome shotgun (WGS) entry which is preliminary data.</text>
</comment>
<reference evidence="2 3" key="1">
    <citation type="journal article" date="2020" name="Genomics">
        <title>Complete, high-quality genomes from long-read metagenomic sequencing of two wolf lichen thalli reveals enigmatic genome architecture.</title>
        <authorList>
            <person name="McKenzie S.K."/>
            <person name="Walston R.F."/>
            <person name="Allen J.L."/>
        </authorList>
    </citation>
    <scope>NUCLEOTIDE SEQUENCE [LARGE SCALE GENOMIC DNA]</scope>
    <source>
        <strain evidence="2">WasteWater2</strain>
    </source>
</reference>
<feature type="region of interest" description="Disordered" evidence="1">
    <location>
        <begin position="231"/>
        <end position="282"/>
    </location>
</feature>
<feature type="compositionally biased region" description="Polar residues" evidence="1">
    <location>
        <begin position="231"/>
        <end position="248"/>
    </location>
</feature>
<accession>A0A8H6CFW8</accession>
<dbReference type="AlphaFoldDB" id="A0A8H6CFW8"/>
<evidence type="ECO:0000313" key="3">
    <source>
        <dbReference type="Proteomes" id="UP000578531"/>
    </source>
</evidence>
<proteinExistence type="predicted"/>
<sequence>MNTFTLASAREVTTAGEYGEHCGEIKRQQGPQHQEQAQLSKIPRHMLSTIPHQIITQQAENTTVTWPVIPTALRSKRRNYNRQMRRTLWRNQAVIRPPSSRTRLSSLRSHVICSPRFHIKSSLSKRRTPLQLGRSTSNHHSASEEHHCNLACHPHYIEEQEEELQQANAENTAEKPSGNKATIVKNAAQLSKIPRYISYPLSKCGEHCGETKRQQGHHRQEHGSALQDPTLYQSSTQSATQLATQSDTLQEEEQEEELQQANAKNTTEKPSGNKATIVKNTAQLSKIPRHMLSTIPHQIITQQAENTTAT</sequence>
<protein>
    <submittedName>
        <fullName evidence="2">Uncharacterized protein</fullName>
    </submittedName>
</protein>
<feature type="region of interest" description="Disordered" evidence="1">
    <location>
        <begin position="124"/>
        <end position="146"/>
    </location>
</feature>
<feature type="compositionally biased region" description="Polar residues" evidence="1">
    <location>
        <begin position="261"/>
        <end position="282"/>
    </location>
</feature>
<feature type="region of interest" description="Disordered" evidence="1">
    <location>
        <begin position="161"/>
        <end position="180"/>
    </location>
</feature>
<keyword evidence="3" id="KW-1185">Reference proteome</keyword>
<organism evidence="2 3">
    <name type="scientific">Letharia columbiana</name>
    <dbReference type="NCBI Taxonomy" id="112416"/>
    <lineage>
        <taxon>Eukaryota</taxon>
        <taxon>Fungi</taxon>
        <taxon>Dikarya</taxon>
        <taxon>Ascomycota</taxon>
        <taxon>Pezizomycotina</taxon>
        <taxon>Lecanoromycetes</taxon>
        <taxon>OSLEUM clade</taxon>
        <taxon>Lecanoromycetidae</taxon>
        <taxon>Lecanorales</taxon>
        <taxon>Lecanorineae</taxon>
        <taxon>Parmeliaceae</taxon>
        <taxon>Letharia</taxon>
    </lineage>
</organism>
<dbReference type="EMBL" id="JACCJC010000153">
    <property type="protein sequence ID" value="KAF6222491.1"/>
    <property type="molecule type" value="Genomic_DNA"/>
</dbReference>
<dbReference type="RefSeq" id="XP_037157876.1">
    <property type="nucleotide sequence ID" value="XM_037315235.1"/>
</dbReference>
<evidence type="ECO:0000256" key="1">
    <source>
        <dbReference type="SAM" id="MobiDB-lite"/>
    </source>
</evidence>
<evidence type="ECO:0000313" key="2">
    <source>
        <dbReference type="EMBL" id="KAF6222491.1"/>
    </source>
</evidence>
<dbReference type="GeneID" id="59295039"/>
<name>A0A8H6CFW8_9LECA</name>
<dbReference type="Proteomes" id="UP000578531">
    <property type="component" value="Unassembled WGS sequence"/>
</dbReference>
<feature type="compositionally biased region" description="Acidic residues" evidence="1">
    <location>
        <begin position="249"/>
        <end position="258"/>
    </location>
</feature>